<evidence type="ECO:0000256" key="1">
    <source>
        <dbReference type="ARBA" id="ARBA00004442"/>
    </source>
</evidence>
<evidence type="ECO:0000256" key="3">
    <source>
        <dbReference type="ARBA" id="ARBA00023136"/>
    </source>
</evidence>
<dbReference type="AlphaFoldDB" id="A0A127P632"/>
<dbReference type="PANTHER" id="PTHR30329">
    <property type="entry name" value="STATOR ELEMENT OF FLAGELLAR MOTOR COMPLEX"/>
    <property type="match status" value="1"/>
</dbReference>
<dbReference type="SUPFAM" id="SSF103088">
    <property type="entry name" value="OmpA-like"/>
    <property type="match status" value="1"/>
</dbReference>
<protein>
    <submittedName>
        <fullName evidence="7">SmpA / OmlA family protein</fullName>
    </submittedName>
</protein>
<keyword evidence="2" id="KW-0732">Signal</keyword>
<proteinExistence type="predicted"/>
<dbReference type="Gene3D" id="3.30.1450.10">
    <property type="match status" value="1"/>
</dbReference>
<dbReference type="Gene3D" id="3.30.1330.60">
    <property type="entry name" value="OmpA-like domain"/>
    <property type="match status" value="1"/>
</dbReference>
<gene>
    <name evidence="7" type="ORF">CFter6_0571</name>
</gene>
<dbReference type="PANTHER" id="PTHR30329:SF21">
    <property type="entry name" value="LIPOPROTEIN YIAD-RELATED"/>
    <property type="match status" value="1"/>
</dbReference>
<reference evidence="7 8" key="1">
    <citation type="submission" date="2015-11" db="EMBL/GenBank/DDBJ databases">
        <title>Exploring the genomic traits of fungus-feeding bacterial genus Collimonas.</title>
        <authorList>
            <person name="Song C."/>
            <person name="Schmidt R."/>
            <person name="de Jager V."/>
            <person name="Krzyzanowska D."/>
            <person name="Jongedijk E."/>
            <person name="Cankar K."/>
            <person name="Beekwilder J."/>
            <person name="van Veen A."/>
            <person name="de Boer W."/>
            <person name="van Veen J.A."/>
            <person name="Garbeva P."/>
        </authorList>
    </citation>
    <scope>NUCLEOTIDE SEQUENCE [LARGE SCALE GENOMIC DNA]</scope>
    <source>
        <strain evidence="7 8">Ter6</strain>
    </source>
</reference>
<dbReference type="Pfam" id="PF04355">
    <property type="entry name" value="BamE"/>
    <property type="match status" value="1"/>
</dbReference>
<accession>A0A127P632</accession>
<evidence type="ECO:0000259" key="6">
    <source>
        <dbReference type="PROSITE" id="PS51123"/>
    </source>
</evidence>
<dbReference type="EMBL" id="CP013232">
    <property type="protein sequence ID" value="AMO93300.1"/>
    <property type="molecule type" value="Genomic_DNA"/>
</dbReference>
<dbReference type="PRINTS" id="PR01021">
    <property type="entry name" value="OMPADOMAIN"/>
</dbReference>
<dbReference type="InterPro" id="IPR036737">
    <property type="entry name" value="OmpA-like_sf"/>
</dbReference>
<dbReference type="InterPro" id="IPR050330">
    <property type="entry name" value="Bact_OuterMem_StrucFunc"/>
</dbReference>
<keyword evidence="3 5" id="KW-0472">Membrane</keyword>
<evidence type="ECO:0000256" key="5">
    <source>
        <dbReference type="PROSITE-ProRule" id="PRU00473"/>
    </source>
</evidence>
<dbReference type="GO" id="GO:0009279">
    <property type="term" value="C:cell outer membrane"/>
    <property type="evidence" value="ECO:0007669"/>
    <property type="project" value="UniProtKB-SubCell"/>
</dbReference>
<dbReference type="InterPro" id="IPR007450">
    <property type="entry name" value="BamE_dom"/>
</dbReference>
<evidence type="ECO:0000313" key="8">
    <source>
        <dbReference type="Proteomes" id="UP000072421"/>
    </source>
</evidence>
<comment type="subcellular location">
    <subcellularLocation>
        <location evidence="1">Cell outer membrane</location>
    </subcellularLocation>
</comment>
<dbReference type="InterPro" id="IPR006665">
    <property type="entry name" value="OmpA-like"/>
</dbReference>
<dbReference type="Proteomes" id="UP000072421">
    <property type="component" value="Chromosome"/>
</dbReference>
<dbReference type="CDD" id="cd07185">
    <property type="entry name" value="OmpA_C-like"/>
    <property type="match status" value="1"/>
</dbReference>
<evidence type="ECO:0000256" key="4">
    <source>
        <dbReference type="ARBA" id="ARBA00023237"/>
    </source>
</evidence>
<dbReference type="Pfam" id="PF00691">
    <property type="entry name" value="OmpA"/>
    <property type="match status" value="1"/>
</dbReference>
<dbReference type="PATRIC" id="fig|158899.10.peg.591"/>
<evidence type="ECO:0000256" key="2">
    <source>
        <dbReference type="ARBA" id="ARBA00022729"/>
    </source>
</evidence>
<dbReference type="InterPro" id="IPR037873">
    <property type="entry name" value="BamE-like"/>
</dbReference>
<organism evidence="7">
    <name type="scientific">Collimonas fungivorans</name>
    <dbReference type="NCBI Taxonomy" id="158899"/>
    <lineage>
        <taxon>Bacteria</taxon>
        <taxon>Pseudomonadati</taxon>
        <taxon>Pseudomonadota</taxon>
        <taxon>Betaproteobacteria</taxon>
        <taxon>Burkholderiales</taxon>
        <taxon>Oxalobacteraceae</taxon>
        <taxon>Collimonas</taxon>
    </lineage>
</organism>
<evidence type="ECO:0000313" key="7">
    <source>
        <dbReference type="EMBL" id="AMO93300.1"/>
    </source>
</evidence>
<dbReference type="PROSITE" id="PS51123">
    <property type="entry name" value="OMPA_2"/>
    <property type="match status" value="1"/>
</dbReference>
<sequence length="279" mass="30893">MYPLEKNMKQRSMDVRSVPKTMLAVFLAIAAGLAFAQSTEVKFPDRDSAMHKEGIFVSVENLRNVGPGLTKNQMYDLLGPPHFHEGVFGVKVWNYIFNFRQNGGVVTCQYQVQFDKDKLVRETYWKYPACADFLKEKVVAPVVVPIAAKPEKMRRYDLSADTLFIFGRSDLDDMLPAGRKQLDDLSDKIKSNTAALKRITITGHTDRIGSEASNLRLSLARAATVRGYLRSQGIDGNLIQIHGVGASQPVVTTCAPGKSAAVIACLQPNRRVTLDVSSE</sequence>
<name>A0A127P632_9BURK</name>
<keyword evidence="4" id="KW-0998">Cell outer membrane</keyword>
<feature type="domain" description="OmpA-like" evidence="6">
    <location>
        <begin position="151"/>
        <end position="279"/>
    </location>
</feature>
<dbReference type="InterPro" id="IPR006664">
    <property type="entry name" value="OMP_bac"/>
</dbReference>